<feature type="transmembrane region" description="Helical" evidence="1">
    <location>
        <begin position="106"/>
        <end position="127"/>
    </location>
</feature>
<keyword evidence="1" id="KW-0812">Transmembrane</keyword>
<dbReference type="Proteomes" id="UP000823611">
    <property type="component" value="Unassembled WGS sequence"/>
</dbReference>
<name>A0A9D9DYG9_9FIRM</name>
<keyword evidence="1" id="KW-1133">Transmembrane helix</keyword>
<dbReference type="AlphaFoldDB" id="A0A9D9DYG9"/>
<proteinExistence type="predicted"/>
<comment type="caution">
    <text evidence="2">The sequence shown here is derived from an EMBL/GenBank/DDBJ whole genome shotgun (WGS) entry which is preliminary data.</text>
</comment>
<organism evidence="2 3">
    <name type="scientific">Candidatus Fimicola merdigallinarum</name>
    <dbReference type="NCBI Taxonomy" id="2840819"/>
    <lineage>
        <taxon>Bacteria</taxon>
        <taxon>Bacillati</taxon>
        <taxon>Bacillota</taxon>
        <taxon>Clostridia</taxon>
        <taxon>Lachnospirales</taxon>
        <taxon>Lachnospiraceae</taxon>
        <taxon>Lachnospiraceae incertae sedis</taxon>
        <taxon>Candidatus Fimicola</taxon>
    </lineage>
</organism>
<gene>
    <name evidence="2" type="ORF">IAC55_07355</name>
</gene>
<evidence type="ECO:0000256" key="1">
    <source>
        <dbReference type="SAM" id="Phobius"/>
    </source>
</evidence>
<dbReference type="Pfam" id="PF03419">
    <property type="entry name" value="Peptidase_U4"/>
    <property type="match status" value="1"/>
</dbReference>
<reference evidence="2" key="2">
    <citation type="journal article" date="2021" name="PeerJ">
        <title>Extensive microbial diversity within the chicken gut microbiome revealed by metagenomics and culture.</title>
        <authorList>
            <person name="Gilroy R."/>
            <person name="Ravi A."/>
            <person name="Getino M."/>
            <person name="Pursley I."/>
            <person name="Horton D.L."/>
            <person name="Alikhan N.F."/>
            <person name="Baker D."/>
            <person name="Gharbi K."/>
            <person name="Hall N."/>
            <person name="Watson M."/>
            <person name="Adriaenssens E.M."/>
            <person name="Foster-Nyarko E."/>
            <person name="Jarju S."/>
            <person name="Secka A."/>
            <person name="Antonio M."/>
            <person name="Oren A."/>
            <person name="Chaudhuri R.R."/>
            <person name="La Ragione R."/>
            <person name="Hildebrand F."/>
            <person name="Pallen M.J."/>
        </authorList>
    </citation>
    <scope>NUCLEOTIDE SEQUENCE</scope>
    <source>
        <strain evidence="2">F6-4510</strain>
    </source>
</reference>
<feature type="transmembrane region" description="Helical" evidence="1">
    <location>
        <begin position="20"/>
        <end position="40"/>
    </location>
</feature>
<accession>A0A9D9DYG9</accession>
<dbReference type="GO" id="GO:0006508">
    <property type="term" value="P:proteolysis"/>
    <property type="evidence" value="ECO:0007669"/>
    <property type="project" value="InterPro"/>
</dbReference>
<evidence type="ECO:0000313" key="3">
    <source>
        <dbReference type="Proteomes" id="UP000823611"/>
    </source>
</evidence>
<sequence>MNFCVLWTSSVISGKKDIGIIRVILGSIIITILYMFTIFVPFLNRFYGSISGQIILVIGIIFVFRPKKIREVFIQTLITDITSAVFFGVTQMFIQFFNDYKSGRNIGFSVKIMMFSAVFIYICTLVFRKYTSRTLNSEKFCYIEIYLNGKSVRSSALIDTGNELKDPLTKKSAIIIQIDEVISLFNEDTAIKLLENIDKEIEDILSSVKDVDFLSRVRLLPFKSVDNDKGIMLGFLSDKINITLADGRKREIKGVTVGLYGGRLSPKGIYKAIIDYESCKF</sequence>
<evidence type="ECO:0000313" key="2">
    <source>
        <dbReference type="EMBL" id="MBO8435118.1"/>
    </source>
</evidence>
<feature type="transmembrane region" description="Helical" evidence="1">
    <location>
        <begin position="46"/>
        <end position="65"/>
    </location>
</feature>
<dbReference type="GO" id="GO:0030436">
    <property type="term" value="P:asexual sporulation"/>
    <property type="evidence" value="ECO:0007669"/>
    <property type="project" value="InterPro"/>
</dbReference>
<dbReference type="GO" id="GO:0004190">
    <property type="term" value="F:aspartic-type endopeptidase activity"/>
    <property type="evidence" value="ECO:0007669"/>
    <property type="project" value="InterPro"/>
</dbReference>
<feature type="transmembrane region" description="Helical" evidence="1">
    <location>
        <begin position="72"/>
        <end position="94"/>
    </location>
</feature>
<protein>
    <submittedName>
        <fullName evidence="2">Sigma-E processing peptidase SpoIIGA</fullName>
    </submittedName>
</protein>
<dbReference type="EMBL" id="JADIMX010000136">
    <property type="protein sequence ID" value="MBO8435118.1"/>
    <property type="molecule type" value="Genomic_DNA"/>
</dbReference>
<keyword evidence="1" id="KW-0472">Membrane</keyword>
<reference evidence="2" key="1">
    <citation type="submission" date="2020-10" db="EMBL/GenBank/DDBJ databases">
        <authorList>
            <person name="Gilroy R."/>
        </authorList>
    </citation>
    <scope>NUCLEOTIDE SEQUENCE</scope>
    <source>
        <strain evidence="2">F6-4510</strain>
    </source>
</reference>
<dbReference type="InterPro" id="IPR005081">
    <property type="entry name" value="SpoIIGA"/>
</dbReference>